<dbReference type="PANTHER" id="PTHR34849:SF5">
    <property type="entry name" value="SSL2733 PROTEIN"/>
    <property type="match status" value="1"/>
</dbReference>
<dbReference type="STRING" id="1727163.AO498_03730"/>
<accession>A0A142EK44</accession>
<organism evidence="1 2">
    <name type="scientific">Algoriphagus sanaruensis</name>
    <dbReference type="NCBI Taxonomy" id="1727163"/>
    <lineage>
        <taxon>Bacteria</taxon>
        <taxon>Pseudomonadati</taxon>
        <taxon>Bacteroidota</taxon>
        <taxon>Cytophagia</taxon>
        <taxon>Cytophagales</taxon>
        <taxon>Cyclobacteriaceae</taxon>
        <taxon>Algoriphagus</taxon>
    </lineage>
</organism>
<reference evidence="2" key="1">
    <citation type="submission" date="2015-09" db="EMBL/GenBank/DDBJ databases">
        <title>Complete sequence of Algoriphagus sp. M8-2.</title>
        <authorList>
            <person name="Shintani M."/>
        </authorList>
    </citation>
    <scope>NUCLEOTIDE SEQUENCE [LARGE SCALE GENOMIC DNA]</scope>
    <source>
        <strain evidence="2">M8-2</strain>
    </source>
</reference>
<dbReference type="InterPro" id="IPR009057">
    <property type="entry name" value="Homeodomain-like_sf"/>
</dbReference>
<gene>
    <name evidence="1" type="ORF">AO498_03730</name>
</gene>
<evidence type="ECO:0000313" key="1">
    <source>
        <dbReference type="EMBL" id="AMQ55499.1"/>
    </source>
</evidence>
<keyword evidence="2" id="KW-1185">Reference proteome</keyword>
<dbReference type="PATRIC" id="fig|1727163.4.peg.775"/>
<dbReference type="OrthoDB" id="9809515at2"/>
<evidence type="ECO:0000313" key="2">
    <source>
        <dbReference type="Proteomes" id="UP000073816"/>
    </source>
</evidence>
<dbReference type="Pfam" id="PF04255">
    <property type="entry name" value="DUF433"/>
    <property type="match status" value="1"/>
</dbReference>
<dbReference type="PANTHER" id="PTHR34849">
    <property type="entry name" value="SSL5025 PROTEIN"/>
    <property type="match status" value="1"/>
</dbReference>
<reference evidence="1 2" key="2">
    <citation type="journal article" date="2016" name="Genome Announc.">
        <title>Complete Genome Sequence of Algoriphagus sp. Strain M8-2, Isolated from a Brackish Lake.</title>
        <authorList>
            <person name="Muraguchi Y."/>
            <person name="Kushimoto K."/>
            <person name="Ohtsubo Y."/>
            <person name="Suzuki T."/>
            <person name="Dohra H."/>
            <person name="Kimbara K."/>
            <person name="Shintani M."/>
        </authorList>
    </citation>
    <scope>NUCLEOTIDE SEQUENCE [LARGE SCALE GENOMIC DNA]</scope>
    <source>
        <strain evidence="1 2">M8-2</strain>
    </source>
</reference>
<dbReference type="Gene3D" id="1.10.10.10">
    <property type="entry name" value="Winged helix-like DNA-binding domain superfamily/Winged helix DNA-binding domain"/>
    <property type="match status" value="1"/>
</dbReference>
<evidence type="ECO:0008006" key="3">
    <source>
        <dbReference type="Google" id="ProtNLM"/>
    </source>
</evidence>
<sequence length="72" mass="8074">MNYLDYISIDPNIRFGRPCIKGTRISVSDVLGWMASGMSMDDIIADFPELTLDQLKGSLAFAADREQKLKYA</sequence>
<dbReference type="KEGG" id="alm:AO498_03730"/>
<dbReference type="SUPFAM" id="SSF46689">
    <property type="entry name" value="Homeodomain-like"/>
    <property type="match status" value="1"/>
</dbReference>
<protein>
    <recommendedName>
        <fullName evidence="3">Antitoxin</fullName>
    </recommendedName>
</protein>
<dbReference type="EMBL" id="CP012836">
    <property type="protein sequence ID" value="AMQ55499.1"/>
    <property type="molecule type" value="Genomic_DNA"/>
</dbReference>
<dbReference type="RefSeq" id="WP_067543918.1">
    <property type="nucleotide sequence ID" value="NZ_CP012836.1"/>
</dbReference>
<dbReference type="AlphaFoldDB" id="A0A142EK44"/>
<proteinExistence type="predicted"/>
<dbReference type="InterPro" id="IPR007367">
    <property type="entry name" value="DUF433"/>
</dbReference>
<dbReference type="InterPro" id="IPR036388">
    <property type="entry name" value="WH-like_DNA-bd_sf"/>
</dbReference>
<dbReference type="Proteomes" id="UP000073816">
    <property type="component" value="Chromosome"/>
</dbReference>
<name>A0A142EK44_9BACT</name>